<name>Q702F8_9CREN</name>
<comment type="similarity">
    <text evidence="6 7">Belongs to the sulfate adenylyltransferase family.</text>
</comment>
<dbReference type="InterPro" id="IPR014729">
    <property type="entry name" value="Rossmann-like_a/b/a_fold"/>
</dbReference>
<dbReference type="CDD" id="cd00517">
    <property type="entry name" value="ATPS"/>
    <property type="match status" value="1"/>
</dbReference>
<dbReference type="AlphaFoldDB" id="Q702F8"/>
<evidence type="ECO:0000256" key="3">
    <source>
        <dbReference type="ARBA" id="ARBA00022695"/>
    </source>
</evidence>
<keyword evidence="4 7" id="KW-0547">Nucleotide-binding</keyword>
<gene>
    <name evidence="7 10" type="primary">sat</name>
</gene>
<accession>Q702F8</accession>
<dbReference type="GO" id="GO:0005524">
    <property type="term" value="F:ATP binding"/>
    <property type="evidence" value="ECO:0007669"/>
    <property type="project" value="UniProtKB-KW"/>
</dbReference>
<dbReference type="InterPro" id="IPR025980">
    <property type="entry name" value="ATP-Sase_PUA-like_dom"/>
</dbReference>
<evidence type="ECO:0000256" key="7">
    <source>
        <dbReference type="HAMAP-Rule" id="MF_00066"/>
    </source>
</evidence>
<dbReference type="InterPro" id="IPR015947">
    <property type="entry name" value="PUA-like_sf"/>
</dbReference>
<dbReference type="PANTHER" id="PTHR43509">
    <property type="match status" value="1"/>
</dbReference>
<evidence type="ECO:0000256" key="2">
    <source>
        <dbReference type="ARBA" id="ARBA00022679"/>
    </source>
</evidence>
<comment type="catalytic activity">
    <reaction evidence="7">
        <text>sulfate + ATP + H(+) = adenosine 5'-phosphosulfate + diphosphate</text>
        <dbReference type="Rhea" id="RHEA:18133"/>
        <dbReference type="ChEBI" id="CHEBI:15378"/>
        <dbReference type="ChEBI" id="CHEBI:16189"/>
        <dbReference type="ChEBI" id="CHEBI:30616"/>
        <dbReference type="ChEBI" id="CHEBI:33019"/>
        <dbReference type="ChEBI" id="CHEBI:58243"/>
        <dbReference type="EC" id="2.7.7.4"/>
    </reaction>
</comment>
<dbReference type="Pfam" id="PF14306">
    <property type="entry name" value="PUA_2"/>
    <property type="match status" value="1"/>
</dbReference>
<proteinExistence type="inferred from homology"/>
<dbReference type="HAMAP" id="MF_00066">
    <property type="entry name" value="Sulf_adenylyltr"/>
    <property type="match status" value="1"/>
</dbReference>
<dbReference type="NCBIfam" id="TIGR00339">
    <property type="entry name" value="sopT"/>
    <property type="match status" value="1"/>
</dbReference>
<keyword evidence="3 7" id="KW-0548">Nucleotidyltransferase</keyword>
<reference evidence="10" key="1">
    <citation type="journal article" date="2004" name="Environ. Microbiol.">
        <title>Characterization of Large-Insert DNA Libraries from Soil for Environmental Genomic Studies of Archaea.</title>
        <authorList>
            <person name="Treusch A.H."/>
            <person name="Kletzin A."/>
            <person name="Raddatz G."/>
            <person name="Ochsenreiter T."/>
            <person name="Quaiser A."/>
            <person name="Meurer G."/>
            <person name="Schuster S.C."/>
            <person name="Schleper C."/>
        </authorList>
    </citation>
    <scope>NUCLEOTIDE SEQUENCE</scope>
</reference>
<sequence length="380" mass="43469">MNKVSILPHGGKLVNNLITAKDLVGIKTFDVSRDIRTEVENIAQGIFSPLDGFLNEDDLQQVLREGRLTDGTAWTIPIVFDVDDHTARNLKDLGDVVLTCEGESFGIIHVKDIYRFDKVYLSTSVYGTTDRNHPGVNKVLTMKDILVSGKTEIFAVQDRLGMRQFRMSPLETRNEIIRRKWNTVVGFQTRNVPHIAHEMVQKAALNIYDGLFINPLIGKKKRGDFTDEMIVRSYDLLIRNYYPQEKVLFATLHTEMRYAGPREAIHHAIMRKNFGCTHFIVGRDHAGVGEYYPPYAAHDIFKNYPDLGIEPVFFPSFYYCRKCLAYANAKTCPHGHEFREELSGTMIRKMVNTGEIPDKHLMRPEVSQLIISSDDPFVKE</sequence>
<dbReference type="InterPro" id="IPR002650">
    <property type="entry name" value="Sulphate_adenylyltransferase"/>
</dbReference>
<organism evidence="10">
    <name type="scientific">uncultured crenarchaeote</name>
    <dbReference type="NCBI Taxonomy" id="29281"/>
    <lineage>
        <taxon>Archaea</taxon>
        <taxon>Thermoproteota</taxon>
        <taxon>environmental samples</taxon>
    </lineage>
</organism>
<dbReference type="GO" id="GO:0004781">
    <property type="term" value="F:sulfate adenylyltransferase (ATP) activity"/>
    <property type="evidence" value="ECO:0007669"/>
    <property type="project" value="UniProtKB-UniRule"/>
</dbReference>
<dbReference type="UniPathway" id="UPA00140">
    <property type="reaction ID" value="UER00204"/>
</dbReference>
<keyword evidence="5 7" id="KW-0067">ATP-binding</keyword>
<evidence type="ECO:0000259" key="8">
    <source>
        <dbReference type="Pfam" id="PF01747"/>
    </source>
</evidence>
<dbReference type="PANTHER" id="PTHR43509:SF1">
    <property type="entry name" value="SULFATE ADENYLYLTRANSFERASE"/>
    <property type="match status" value="1"/>
</dbReference>
<dbReference type="GO" id="GO:0070814">
    <property type="term" value="P:hydrogen sulfide biosynthetic process"/>
    <property type="evidence" value="ECO:0007669"/>
    <property type="project" value="UniProtKB-UniRule"/>
</dbReference>
<evidence type="ECO:0000256" key="4">
    <source>
        <dbReference type="ARBA" id="ARBA00022741"/>
    </source>
</evidence>
<dbReference type="EC" id="2.7.7.4" evidence="7"/>
<dbReference type="Pfam" id="PF01747">
    <property type="entry name" value="ATP-sulfurylase"/>
    <property type="match status" value="1"/>
</dbReference>
<feature type="domain" description="Sulphate adenylyltransferase catalytic" evidence="8">
    <location>
        <begin position="164"/>
        <end position="372"/>
    </location>
</feature>
<dbReference type="Gene3D" id="3.40.50.620">
    <property type="entry name" value="HUPs"/>
    <property type="match status" value="1"/>
</dbReference>
<comment type="pathway">
    <text evidence="1 7">Sulfur metabolism; hydrogen sulfide biosynthesis; sulfite from sulfate: step 1/3.</text>
</comment>
<dbReference type="GO" id="GO:0000103">
    <property type="term" value="P:sulfate assimilation"/>
    <property type="evidence" value="ECO:0007669"/>
    <property type="project" value="UniProtKB-UniRule"/>
</dbReference>
<dbReference type="NCBIfam" id="NF003166">
    <property type="entry name" value="PRK04149.1"/>
    <property type="match status" value="1"/>
</dbReference>
<dbReference type="EMBL" id="AJ627420">
    <property type="protein sequence ID" value="CAF28666.1"/>
    <property type="molecule type" value="Genomic_DNA"/>
</dbReference>
<dbReference type="InterPro" id="IPR024951">
    <property type="entry name" value="Sulfurylase_cat_dom"/>
</dbReference>
<dbReference type="SUPFAM" id="SSF88697">
    <property type="entry name" value="PUA domain-like"/>
    <property type="match status" value="1"/>
</dbReference>
<dbReference type="SUPFAM" id="SSF52374">
    <property type="entry name" value="Nucleotidylyl transferase"/>
    <property type="match status" value="1"/>
</dbReference>
<evidence type="ECO:0000259" key="9">
    <source>
        <dbReference type="Pfam" id="PF14306"/>
    </source>
</evidence>
<evidence type="ECO:0000256" key="6">
    <source>
        <dbReference type="ARBA" id="ARBA00037980"/>
    </source>
</evidence>
<keyword evidence="2 7" id="KW-0808">Transferase</keyword>
<evidence type="ECO:0000256" key="5">
    <source>
        <dbReference type="ARBA" id="ARBA00022840"/>
    </source>
</evidence>
<evidence type="ECO:0000256" key="1">
    <source>
        <dbReference type="ARBA" id="ARBA00005048"/>
    </source>
</evidence>
<dbReference type="InterPro" id="IPR020792">
    <property type="entry name" value="SO4_adenylyltransferase_pro"/>
</dbReference>
<feature type="domain" description="ATP-sulfurylase PUA-like" evidence="9">
    <location>
        <begin position="7"/>
        <end position="154"/>
    </location>
</feature>
<dbReference type="Gene3D" id="3.10.400.10">
    <property type="entry name" value="Sulfate adenylyltransferase"/>
    <property type="match status" value="1"/>
</dbReference>
<evidence type="ECO:0000313" key="10">
    <source>
        <dbReference type="EMBL" id="CAF28666.1"/>
    </source>
</evidence>
<protein>
    <recommendedName>
        <fullName evidence="7">Sulfate adenylyltransferase</fullName>
        <ecNumber evidence="7">2.7.7.4</ecNumber>
    </recommendedName>
    <alternativeName>
        <fullName evidence="7">ATP-sulfurylase</fullName>
    </alternativeName>
    <alternativeName>
        <fullName evidence="7">Sulfate adenylate transferase</fullName>
        <shortName evidence="7">SAT</shortName>
    </alternativeName>
</protein>